<keyword evidence="4" id="KW-1185">Reference proteome</keyword>
<feature type="transmembrane region" description="Helical" evidence="1">
    <location>
        <begin position="21"/>
        <end position="40"/>
    </location>
</feature>
<accession>A0ABR7HIL4</accession>
<organism evidence="3 4">
    <name type="scientific">Ruminococcus intestinalis</name>
    <dbReference type="NCBI Taxonomy" id="2763066"/>
    <lineage>
        <taxon>Bacteria</taxon>
        <taxon>Bacillati</taxon>
        <taxon>Bacillota</taxon>
        <taxon>Clostridia</taxon>
        <taxon>Eubacteriales</taxon>
        <taxon>Oscillospiraceae</taxon>
        <taxon>Ruminococcus</taxon>
    </lineage>
</organism>
<dbReference type="Proteomes" id="UP000636755">
    <property type="component" value="Unassembled WGS sequence"/>
</dbReference>
<protein>
    <recommendedName>
        <fullName evidence="2">Acyltransferase 3 domain-containing protein</fullName>
    </recommendedName>
</protein>
<keyword evidence="1" id="KW-0812">Transmembrane</keyword>
<name>A0ABR7HIL4_9FIRM</name>
<comment type="caution">
    <text evidence="3">The sequence shown here is derived from an EMBL/GenBank/DDBJ whole genome shotgun (WGS) entry which is preliminary data.</text>
</comment>
<evidence type="ECO:0000259" key="2">
    <source>
        <dbReference type="Pfam" id="PF01757"/>
    </source>
</evidence>
<feature type="transmembrane region" description="Helical" evidence="1">
    <location>
        <begin position="46"/>
        <end position="63"/>
    </location>
</feature>
<proteinExistence type="predicted"/>
<keyword evidence="1" id="KW-0472">Membrane</keyword>
<feature type="transmembrane region" description="Helical" evidence="1">
    <location>
        <begin position="112"/>
        <end position="133"/>
    </location>
</feature>
<sequence>MANLLMYVLQSLRSKTKTNHFWLIIGCIGALVFGIYRVIIGKDLPWNADLSILAMAFMSFGKWCREQKIIEKVKLMRYSLAICILITFSVSAVNYIYFERVDLYSDAFGNPILFMTAALTGTFAVVLISMTTNNRILIELGKNSLIYYGLHRIIIDLMFVVYEKMGIQIDNASWSAVRFAIISVCVAIVILTPVKCLVLKYIPWCLGKKKE</sequence>
<feature type="transmembrane region" description="Helical" evidence="1">
    <location>
        <begin position="75"/>
        <end position="97"/>
    </location>
</feature>
<feature type="domain" description="Acyltransferase 3" evidence="2">
    <location>
        <begin position="2"/>
        <end position="191"/>
    </location>
</feature>
<reference evidence="3 4" key="1">
    <citation type="submission" date="2020-08" db="EMBL/GenBank/DDBJ databases">
        <title>Genome public.</title>
        <authorList>
            <person name="Liu C."/>
            <person name="Sun Q."/>
        </authorList>
    </citation>
    <scope>NUCLEOTIDE SEQUENCE [LARGE SCALE GENOMIC DNA]</scope>
    <source>
        <strain evidence="3 4">NSJ-71</strain>
    </source>
</reference>
<feature type="transmembrane region" description="Helical" evidence="1">
    <location>
        <begin position="145"/>
        <end position="162"/>
    </location>
</feature>
<feature type="transmembrane region" description="Helical" evidence="1">
    <location>
        <begin position="174"/>
        <end position="202"/>
    </location>
</feature>
<dbReference type="Pfam" id="PF01757">
    <property type="entry name" value="Acyl_transf_3"/>
    <property type="match status" value="1"/>
</dbReference>
<evidence type="ECO:0000256" key="1">
    <source>
        <dbReference type="SAM" id="Phobius"/>
    </source>
</evidence>
<evidence type="ECO:0000313" key="4">
    <source>
        <dbReference type="Proteomes" id="UP000636755"/>
    </source>
</evidence>
<dbReference type="EMBL" id="JACOPS010000001">
    <property type="protein sequence ID" value="MBC5727347.1"/>
    <property type="molecule type" value="Genomic_DNA"/>
</dbReference>
<keyword evidence="1" id="KW-1133">Transmembrane helix</keyword>
<gene>
    <name evidence="3" type="ORF">H8R91_02130</name>
</gene>
<evidence type="ECO:0000313" key="3">
    <source>
        <dbReference type="EMBL" id="MBC5727347.1"/>
    </source>
</evidence>
<dbReference type="InterPro" id="IPR002656">
    <property type="entry name" value="Acyl_transf_3_dom"/>
</dbReference>